<comment type="caution">
    <text evidence="6">The sequence shown here is derived from an EMBL/GenBank/DDBJ whole genome shotgun (WGS) entry which is preliminary data.</text>
</comment>
<evidence type="ECO:0000256" key="4">
    <source>
        <dbReference type="SAM" id="Phobius"/>
    </source>
</evidence>
<name>A0A9X1YRV8_9BURK</name>
<reference evidence="6" key="1">
    <citation type="submission" date="2021-11" db="EMBL/GenBank/DDBJ databases">
        <title>BS-T2-15 a new species belonging to the Comamonadaceae family isolated from the soil of a French oak forest.</title>
        <authorList>
            <person name="Mieszkin S."/>
            <person name="Alain K."/>
        </authorList>
    </citation>
    <scope>NUCLEOTIDE SEQUENCE</scope>
    <source>
        <strain evidence="6">BS-T2-15</strain>
    </source>
</reference>
<dbReference type="InterPro" id="IPR011990">
    <property type="entry name" value="TPR-like_helical_dom_sf"/>
</dbReference>
<proteinExistence type="predicted"/>
<dbReference type="GO" id="GO:0005886">
    <property type="term" value="C:plasma membrane"/>
    <property type="evidence" value="ECO:0007669"/>
    <property type="project" value="TreeGrafter"/>
</dbReference>
<keyword evidence="7" id="KW-1185">Reference proteome</keyword>
<protein>
    <recommendedName>
        <fullName evidence="5">Cytochrome c-type biogenesis protein H TPR domain-containing protein</fullName>
    </recommendedName>
</protein>
<keyword evidence="3" id="KW-0802">TPR repeat</keyword>
<dbReference type="EMBL" id="JAJLJH010000005">
    <property type="protein sequence ID" value="MCK9687651.1"/>
    <property type="molecule type" value="Genomic_DNA"/>
</dbReference>
<dbReference type="SUPFAM" id="SSF48452">
    <property type="entry name" value="TPR-like"/>
    <property type="match status" value="1"/>
</dbReference>
<evidence type="ECO:0000259" key="5">
    <source>
        <dbReference type="Pfam" id="PF23914"/>
    </source>
</evidence>
<evidence type="ECO:0000313" key="7">
    <source>
        <dbReference type="Proteomes" id="UP001139353"/>
    </source>
</evidence>
<dbReference type="InterPro" id="IPR051263">
    <property type="entry name" value="C-type_cytochrome_biogenesis"/>
</dbReference>
<evidence type="ECO:0000313" key="6">
    <source>
        <dbReference type="EMBL" id="MCK9687651.1"/>
    </source>
</evidence>
<organism evidence="6 7">
    <name type="scientific">Scleromatobacter humisilvae</name>
    <dbReference type="NCBI Taxonomy" id="2897159"/>
    <lineage>
        <taxon>Bacteria</taxon>
        <taxon>Pseudomonadati</taxon>
        <taxon>Pseudomonadota</taxon>
        <taxon>Betaproteobacteria</taxon>
        <taxon>Burkholderiales</taxon>
        <taxon>Sphaerotilaceae</taxon>
        <taxon>Scleromatobacter</taxon>
    </lineage>
</organism>
<evidence type="ECO:0000256" key="2">
    <source>
        <dbReference type="ARBA" id="ARBA00022748"/>
    </source>
</evidence>
<sequence>MILFALISLLLLVATVAILVWRGPAVAHVTDAATAAEAVARPTRGLAIGLAVLVVAVAGGGYAWIGSPRLLPVTPDAPPGPGPAAEAQLAVLQERAEKHPDDPNGWMRAAQLQVMLNHGPAAVADYRRVAALRPNDADVMADLADLLAATGNGGLDGEPIQLVERALAINPNQVKALALKGSYAMSQRDFRTALVAWNQAIKVAQPGDPIAQYLRGQLDEMRALAEARSASAAASANR</sequence>
<keyword evidence="4" id="KW-0812">Transmembrane</keyword>
<dbReference type="PANTHER" id="PTHR47870">
    <property type="entry name" value="CYTOCHROME C-TYPE BIOGENESIS PROTEIN CCMH"/>
    <property type="match status" value="1"/>
</dbReference>
<dbReference type="Proteomes" id="UP001139353">
    <property type="component" value="Unassembled WGS sequence"/>
</dbReference>
<dbReference type="PANTHER" id="PTHR47870:SF1">
    <property type="entry name" value="CYTOCHROME C-TYPE BIOGENESIS PROTEIN CCMH"/>
    <property type="match status" value="1"/>
</dbReference>
<dbReference type="Pfam" id="PF23914">
    <property type="entry name" value="TPR_CcmH_CycH"/>
    <property type="match status" value="1"/>
</dbReference>
<evidence type="ECO:0000256" key="3">
    <source>
        <dbReference type="ARBA" id="ARBA00022803"/>
    </source>
</evidence>
<feature type="transmembrane region" description="Helical" evidence="4">
    <location>
        <begin position="45"/>
        <end position="65"/>
    </location>
</feature>
<dbReference type="Gene3D" id="1.25.40.10">
    <property type="entry name" value="Tetratricopeptide repeat domain"/>
    <property type="match status" value="1"/>
</dbReference>
<keyword evidence="4" id="KW-0472">Membrane</keyword>
<dbReference type="InterPro" id="IPR056413">
    <property type="entry name" value="TPR_CcmH_CycH"/>
</dbReference>
<keyword evidence="4" id="KW-1133">Transmembrane helix</keyword>
<gene>
    <name evidence="6" type="ORF">LPC04_18255</name>
</gene>
<feature type="domain" description="Cytochrome c-type biogenesis protein H TPR" evidence="5">
    <location>
        <begin position="92"/>
        <end position="209"/>
    </location>
</feature>
<evidence type="ECO:0000256" key="1">
    <source>
        <dbReference type="ARBA" id="ARBA00022737"/>
    </source>
</evidence>
<dbReference type="RefSeq" id="WP_275683691.1">
    <property type="nucleotide sequence ID" value="NZ_JAJLJH010000005.1"/>
</dbReference>
<dbReference type="GO" id="GO:0017004">
    <property type="term" value="P:cytochrome complex assembly"/>
    <property type="evidence" value="ECO:0007669"/>
    <property type="project" value="UniProtKB-KW"/>
</dbReference>
<accession>A0A9X1YRV8</accession>
<keyword evidence="1" id="KW-0677">Repeat</keyword>
<dbReference type="AlphaFoldDB" id="A0A9X1YRV8"/>
<keyword evidence="2" id="KW-0201">Cytochrome c-type biogenesis</keyword>